<evidence type="ECO:0000313" key="4">
    <source>
        <dbReference type="EMBL" id="CAI9269215.1"/>
    </source>
</evidence>
<reference evidence="4" key="1">
    <citation type="submission" date="2023-04" db="EMBL/GenBank/DDBJ databases">
        <authorList>
            <person name="Vijverberg K."/>
            <person name="Xiong W."/>
            <person name="Schranz E."/>
        </authorList>
    </citation>
    <scope>NUCLEOTIDE SEQUENCE</scope>
</reference>
<dbReference type="Gene3D" id="2.130.10.120">
    <property type="entry name" value="Prolyl oligopeptidase, N-terminal domain"/>
    <property type="match status" value="1"/>
</dbReference>
<dbReference type="EMBL" id="OX465077">
    <property type="protein sequence ID" value="CAI9269215.1"/>
    <property type="molecule type" value="Genomic_DNA"/>
</dbReference>
<dbReference type="Pfam" id="PF02897">
    <property type="entry name" value="Peptidase_S9_N"/>
    <property type="match status" value="1"/>
</dbReference>
<dbReference type="InterPro" id="IPR023302">
    <property type="entry name" value="Pept_S9A_N"/>
</dbReference>
<sequence>MFFFGNLEVKFRLYYRRVEEGKQYPVLCRRLASLNEEFISHKSPTGGFDFISGKRIEQKLIDYNQEAERFWGYAYEEVSEVSPYRRFIAYTMYDKYNDFFKLCVRDLNSGYLCSKPQADWVCNVAWAKGGQALLYIVTDQKKKPYRIYCSMLGSKDEDVILLEEHEENVHVNIRHTKDFKFVTVYVFSTTYSKVFMINATDPLSGLTIVWECVVHIALSSIIKAIFIFLPMLTKKGNQMYLLMTMIWCLRMLTFVTHLVLIVKEVVDYNLSNGKFEIIQQQNLLQERTCVLYGTTSVGPTIDNKSNSNNYGELKSWNDLSEFYGCENHQVVSTDGVKVGLTIIYSHKRKKESENPGLLHAHGACGELLHKKSCNESKSLLDRGWILAYADVRGGDYNKREK</sequence>
<comment type="similarity">
    <text evidence="1">Belongs to the peptidase S9A family.</text>
</comment>
<dbReference type="InterPro" id="IPR029058">
    <property type="entry name" value="AB_hydrolase_fold"/>
</dbReference>
<dbReference type="PANTHER" id="PTHR11757">
    <property type="entry name" value="PROTEASE FAMILY S9A OLIGOPEPTIDASE"/>
    <property type="match status" value="1"/>
</dbReference>
<dbReference type="AlphaFoldDB" id="A0AA35VMN4"/>
<dbReference type="PANTHER" id="PTHR11757:SF19">
    <property type="entry name" value="PROLYL ENDOPEPTIDASE-LIKE"/>
    <property type="match status" value="1"/>
</dbReference>
<name>A0AA35VMN4_LACSI</name>
<feature type="domain" description="Peptidase S9A N-terminal" evidence="3">
    <location>
        <begin position="10"/>
        <end position="208"/>
    </location>
</feature>
<keyword evidence="2" id="KW-1133">Transmembrane helix</keyword>
<keyword evidence="5" id="KW-1185">Reference proteome</keyword>
<evidence type="ECO:0000256" key="1">
    <source>
        <dbReference type="ARBA" id="ARBA00005228"/>
    </source>
</evidence>
<keyword evidence="2" id="KW-0812">Transmembrane</keyword>
<keyword evidence="2" id="KW-0472">Membrane</keyword>
<proteinExistence type="inferred from homology"/>
<protein>
    <recommendedName>
        <fullName evidence="3">Peptidase S9A N-terminal domain-containing protein</fullName>
    </recommendedName>
</protein>
<feature type="transmembrane region" description="Helical" evidence="2">
    <location>
        <begin position="208"/>
        <end position="229"/>
    </location>
</feature>
<accession>A0AA35VMN4</accession>
<evidence type="ECO:0000256" key="2">
    <source>
        <dbReference type="SAM" id="Phobius"/>
    </source>
</evidence>
<dbReference type="Proteomes" id="UP001177003">
    <property type="component" value="Chromosome 1"/>
</dbReference>
<organism evidence="4 5">
    <name type="scientific">Lactuca saligna</name>
    <name type="common">Willowleaf lettuce</name>
    <dbReference type="NCBI Taxonomy" id="75948"/>
    <lineage>
        <taxon>Eukaryota</taxon>
        <taxon>Viridiplantae</taxon>
        <taxon>Streptophyta</taxon>
        <taxon>Embryophyta</taxon>
        <taxon>Tracheophyta</taxon>
        <taxon>Spermatophyta</taxon>
        <taxon>Magnoliopsida</taxon>
        <taxon>eudicotyledons</taxon>
        <taxon>Gunneridae</taxon>
        <taxon>Pentapetalae</taxon>
        <taxon>asterids</taxon>
        <taxon>campanulids</taxon>
        <taxon>Asterales</taxon>
        <taxon>Asteraceae</taxon>
        <taxon>Cichorioideae</taxon>
        <taxon>Cichorieae</taxon>
        <taxon>Lactucinae</taxon>
        <taxon>Lactuca</taxon>
    </lineage>
</organism>
<gene>
    <name evidence="4" type="ORF">LSALG_LOCUS9600</name>
</gene>
<dbReference type="InterPro" id="IPR051543">
    <property type="entry name" value="Serine_Peptidase_S9A"/>
</dbReference>
<dbReference type="Gene3D" id="3.40.50.1820">
    <property type="entry name" value="alpha/beta hydrolase"/>
    <property type="match status" value="1"/>
</dbReference>
<evidence type="ECO:0000313" key="5">
    <source>
        <dbReference type="Proteomes" id="UP001177003"/>
    </source>
</evidence>
<evidence type="ECO:0000259" key="3">
    <source>
        <dbReference type="Pfam" id="PF02897"/>
    </source>
</evidence>
<dbReference type="GO" id="GO:0004252">
    <property type="term" value="F:serine-type endopeptidase activity"/>
    <property type="evidence" value="ECO:0007669"/>
    <property type="project" value="InterPro"/>
</dbReference>
<feature type="transmembrane region" description="Helical" evidence="2">
    <location>
        <begin position="241"/>
        <end position="262"/>
    </location>
</feature>
<dbReference type="SUPFAM" id="SSF50993">
    <property type="entry name" value="Peptidase/esterase 'gauge' domain"/>
    <property type="match status" value="1"/>
</dbReference>